<evidence type="ECO:0000313" key="3">
    <source>
        <dbReference type="Proteomes" id="UP001219525"/>
    </source>
</evidence>
<dbReference type="AlphaFoldDB" id="A0AAD6UKB9"/>
<reference evidence="2" key="1">
    <citation type="submission" date="2023-03" db="EMBL/GenBank/DDBJ databases">
        <title>Massive genome expansion in bonnet fungi (Mycena s.s.) driven by repeated elements and novel gene families across ecological guilds.</title>
        <authorList>
            <consortium name="Lawrence Berkeley National Laboratory"/>
            <person name="Harder C.B."/>
            <person name="Miyauchi S."/>
            <person name="Viragh M."/>
            <person name="Kuo A."/>
            <person name="Thoen E."/>
            <person name="Andreopoulos B."/>
            <person name="Lu D."/>
            <person name="Skrede I."/>
            <person name="Drula E."/>
            <person name="Henrissat B."/>
            <person name="Morin E."/>
            <person name="Kohler A."/>
            <person name="Barry K."/>
            <person name="LaButti K."/>
            <person name="Morin E."/>
            <person name="Salamov A."/>
            <person name="Lipzen A."/>
            <person name="Mereny Z."/>
            <person name="Hegedus B."/>
            <person name="Baldrian P."/>
            <person name="Stursova M."/>
            <person name="Weitz H."/>
            <person name="Taylor A."/>
            <person name="Grigoriev I.V."/>
            <person name="Nagy L.G."/>
            <person name="Martin F."/>
            <person name="Kauserud H."/>
        </authorList>
    </citation>
    <scope>NUCLEOTIDE SEQUENCE</scope>
    <source>
        <strain evidence="2">9144</strain>
    </source>
</reference>
<dbReference type="EMBL" id="JARJCW010000177">
    <property type="protein sequence ID" value="KAJ7189446.1"/>
    <property type="molecule type" value="Genomic_DNA"/>
</dbReference>
<gene>
    <name evidence="2" type="ORF">GGX14DRAFT_702035</name>
</gene>
<keyword evidence="1" id="KW-1133">Transmembrane helix</keyword>
<organism evidence="2 3">
    <name type="scientific">Mycena pura</name>
    <dbReference type="NCBI Taxonomy" id="153505"/>
    <lineage>
        <taxon>Eukaryota</taxon>
        <taxon>Fungi</taxon>
        <taxon>Dikarya</taxon>
        <taxon>Basidiomycota</taxon>
        <taxon>Agaricomycotina</taxon>
        <taxon>Agaricomycetes</taxon>
        <taxon>Agaricomycetidae</taxon>
        <taxon>Agaricales</taxon>
        <taxon>Marasmiineae</taxon>
        <taxon>Mycenaceae</taxon>
        <taxon>Mycena</taxon>
    </lineage>
</organism>
<feature type="transmembrane region" description="Helical" evidence="1">
    <location>
        <begin position="131"/>
        <end position="153"/>
    </location>
</feature>
<feature type="transmembrane region" description="Helical" evidence="1">
    <location>
        <begin position="165"/>
        <end position="188"/>
    </location>
</feature>
<name>A0AAD6UKB9_9AGAR</name>
<protein>
    <submittedName>
        <fullName evidence="2">Uncharacterized protein</fullName>
    </submittedName>
</protein>
<keyword evidence="1" id="KW-0812">Transmembrane</keyword>
<sequence length="307" mass="33750">MAISLVALNMASVVLESLLYGAFLILFSAGLYLRISRHLSQSSRNGLCWNPVVISTVAIFLTCTGHWILTLVRFFRAFLESEAPGAALAYYSCSSDLLVRVGGILTIIALWIGDAVIIHRLWVIWNRNPRVVILPVLSWCGLIIVSLVGLIMAFKHAQYNKGAMIVSWIFEALTNVYCTAFIAGRLWSARQAPQKSQAKLLTSVLAVTVESAAILATWTIFFAVTSETQSPLLLIVMNLTAQIIGLTNMLIHIRIGLGWSTHGDNSTGVVMTSDASIFAVKTESSELRIPHLRRSQAHPDNELQSRV</sequence>
<evidence type="ECO:0000256" key="1">
    <source>
        <dbReference type="SAM" id="Phobius"/>
    </source>
</evidence>
<feature type="transmembrane region" description="Helical" evidence="1">
    <location>
        <begin position="47"/>
        <end position="69"/>
    </location>
</feature>
<dbReference type="Proteomes" id="UP001219525">
    <property type="component" value="Unassembled WGS sequence"/>
</dbReference>
<accession>A0AAD6UKB9</accession>
<feature type="transmembrane region" description="Helical" evidence="1">
    <location>
        <begin position="200"/>
        <end position="224"/>
    </location>
</feature>
<feature type="transmembrane region" description="Helical" evidence="1">
    <location>
        <begin position="97"/>
        <end position="119"/>
    </location>
</feature>
<feature type="transmembrane region" description="Helical" evidence="1">
    <location>
        <begin position="18"/>
        <end position="35"/>
    </location>
</feature>
<feature type="transmembrane region" description="Helical" evidence="1">
    <location>
        <begin position="230"/>
        <end position="251"/>
    </location>
</feature>
<keyword evidence="3" id="KW-1185">Reference proteome</keyword>
<proteinExistence type="predicted"/>
<evidence type="ECO:0000313" key="2">
    <source>
        <dbReference type="EMBL" id="KAJ7189446.1"/>
    </source>
</evidence>
<comment type="caution">
    <text evidence="2">The sequence shown here is derived from an EMBL/GenBank/DDBJ whole genome shotgun (WGS) entry which is preliminary data.</text>
</comment>
<keyword evidence="1" id="KW-0472">Membrane</keyword>